<dbReference type="RefSeq" id="WP_146663078.1">
    <property type="nucleotide sequence ID" value="NZ_CP019791.1"/>
</dbReference>
<dbReference type="EMBL" id="CP019791">
    <property type="protein sequence ID" value="AQT69385.1"/>
    <property type="molecule type" value="Genomic_DNA"/>
</dbReference>
<evidence type="ECO:0000313" key="1">
    <source>
        <dbReference type="EMBL" id="AQT69385.1"/>
    </source>
</evidence>
<organism evidence="1 2">
    <name type="scientific">Anaerohalosphaera lusitana</name>
    <dbReference type="NCBI Taxonomy" id="1936003"/>
    <lineage>
        <taxon>Bacteria</taxon>
        <taxon>Pseudomonadati</taxon>
        <taxon>Planctomycetota</taxon>
        <taxon>Phycisphaerae</taxon>
        <taxon>Sedimentisphaerales</taxon>
        <taxon>Anaerohalosphaeraceae</taxon>
        <taxon>Anaerohalosphaera</taxon>
    </lineage>
</organism>
<sequence length="96" mass="10994">MAEASGKNNDHNGAAEEKARAYVETLSPEHKMLLVLKAQLYGGSWQPMLDDLNNRLEGKPYIFKLANRIKGDVERIEELMKFEKENDIDLSKFVKI</sequence>
<reference evidence="2" key="1">
    <citation type="submission" date="2017-02" db="EMBL/GenBank/DDBJ databases">
        <title>Comparative genomics and description of representatives of a novel lineage of planctomycetes thriving in anoxic sediments.</title>
        <authorList>
            <person name="Spring S."/>
            <person name="Bunk B."/>
            <person name="Sproer C."/>
        </authorList>
    </citation>
    <scope>NUCLEOTIDE SEQUENCE [LARGE SCALE GENOMIC DNA]</scope>
    <source>
        <strain evidence="2">ST-NAGAB-D1</strain>
    </source>
</reference>
<dbReference type="OrthoDB" id="9991825at2"/>
<dbReference type="AlphaFoldDB" id="A0A1U9NNH7"/>
<keyword evidence="2" id="KW-1185">Reference proteome</keyword>
<dbReference type="KEGG" id="alus:STSP2_02574"/>
<gene>
    <name evidence="1" type="ORF">STSP2_02574</name>
</gene>
<dbReference type="STRING" id="1936003.STSP2_02574"/>
<evidence type="ECO:0000313" key="2">
    <source>
        <dbReference type="Proteomes" id="UP000189674"/>
    </source>
</evidence>
<accession>A0A1U9NNH7</accession>
<protein>
    <submittedName>
        <fullName evidence="1">Uncharacterized protein</fullName>
    </submittedName>
</protein>
<dbReference type="Proteomes" id="UP000189674">
    <property type="component" value="Chromosome"/>
</dbReference>
<name>A0A1U9NNH7_9BACT</name>
<proteinExistence type="predicted"/>